<evidence type="ECO:0000313" key="4">
    <source>
        <dbReference type="Proteomes" id="UP001500653"/>
    </source>
</evidence>
<dbReference type="Proteomes" id="UP001500653">
    <property type="component" value="Unassembled WGS sequence"/>
</dbReference>
<protein>
    <recommendedName>
        <fullName evidence="2">Amidohydrolase-related domain-containing protein</fullName>
    </recommendedName>
</protein>
<gene>
    <name evidence="3" type="ORF">GCM10009676_02570</name>
</gene>
<dbReference type="Gene3D" id="2.30.40.10">
    <property type="entry name" value="Urease, subunit C, domain 1"/>
    <property type="match status" value="1"/>
</dbReference>
<dbReference type="PANTHER" id="PTHR43135:SF3">
    <property type="entry name" value="ALPHA-D-RIBOSE 1-METHYLPHOSPHONATE 5-TRIPHOSPHATE DIPHOSPHATASE"/>
    <property type="match status" value="1"/>
</dbReference>
<dbReference type="InterPro" id="IPR011059">
    <property type="entry name" value="Metal-dep_hydrolase_composite"/>
</dbReference>
<dbReference type="PANTHER" id="PTHR43135">
    <property type="entry name" value="ALPHA-D-RIBOSE 1-METHYLPHOSPHONATE 5-TRIPHOSPHATE DIPHOSPHATASE"/>
    <property type="match status" value="1"/>
</dbReference>
<dbReference type="SUPFAM" id="SSF51556">
    <property type="entry name" value="Metallo-dependent hydrolases"/>
    <property type="match status" value="1"/>
</dbReference>
<evidence type="ECO:0000256" key="1">
    <source>
        <dbReference type="SAM" id="MobiDB-lite"/>
    </source>
</evidence>
<dbReference type="SUPFAM" id="SSF51338">
    <property type="entry name" value="Composite domain of metallo-dependent hydrolases"/>
    <property type="match status" value="1"/>
</dbReference>
<evidence type="ECO:0000259" key="2">
    <source>
        <dbReference type="Pfam" id="PF01979"/>
    </source>
</evidence>
<organism evidence="3 4">
    <name type="scientific">Prauserella halophila</name>
    <dbReference type="NCBI Taxonomy" id="185641"/>
    <lineage>
        <taxon>Bacteria</taxon>
        <taxon>Bacillati</taxon>
        <taxon>Actinomycetota</taxon>
        <taxon>Actinomycetes</taxon>
        <taxon>Pseudonocardiales</taxon>
        <taxon>Pseudonocardiaceae</taxon>
        <taxon>Prauserella</taxon>
    </lineage>
</organism>
<dbReference type="InterPro" id="IPR006680">
    <property type="entry name" value="Amidohydro-rel"/>
</dbReference>
<dbReference type="EMBL" id="BAAALN010000001">
    <property type="protein sequence ID" value="GAA1224494.1"/>
    <property type="molecule type" value="Genomic_DNA"/>
</dbReference>
<evidence type="ECO:0000313" key="3">
    <source>
        <dbReference type="EMBL" id="GAA1224494.1"/>
    </source>
</evidence>
<feature type="region of interest" description="Disordered" evidence="1">
    <location>
        <begin position="1"/>
        <end position="23"/>
    </location>
</feature>
<name>A0ABP4GGT2_9PSEU</name>
<dbReference type="Pfam" id="PF01979">
    <property type="entry name" value="Amidohydro_1"/>
    <property type="match status" value="1"/>
</dbReference>
<sequence>MATRGATSRDDWVRVPTSPEHGREQVAAVAGGSDRHDPVDVVKVVQDRGDPARRALEPMAPAVLTAVADEAHRHGVPVVAHWGTPADLAELLEAGVDHLQHLEPRGPLDGWPSGVLETMVARGITLAPTLAVTEPLFDDDTARTIRRRVLDVHEAGGTLLAGSDTGMPGVAPGRGLLREIELLAACGLTAREALRTATTAPAAALDLEDAGVLSPGAVADLVAVRGDPLTEVGALRRVGLVLCRGVVVGGRGHRTSRERRTGFGHTAHEGA</sequence>
<reference evidence="4" key="1">
    <citation type="journal article" date="2019" name="Int. J. Syst. Evol. Microbiol.">
        <title>The Global Catalogue of Microorganisms (GCM) 10K type strain sequencing project: providing services to taxonomists for standard genome sequencing and annotation.</title>
        <authorList>
            <consortium name="The Broad Institute Genomics Platform"/>
            <consortium name="The Broad Institute Genome Sequencing Center for Infectious Disease"/>
            <person name="Wu L."/>
            <person name="Ma J."/>
        </authorList>
    </citation>
    <scope>NUCLEOTIDE SEQUENCE [LARGE SCALE GENOMIC DNA]</scope>
    <source>
        <strain evidence="4">JCM 13023</strain>
    </source>
</reference>
<dbReference type="Gene3D" id="3.20.20.140">
    <property type="entry name" value="Metal-dependent hydrolases"/>
    <property type="match status" value="1"/>
</dbReference>
<accession>A0ABP4GGT2</accession>
<proteinExistence type="predicted"/>
<dbReference type="InterPro" id="IPR051781">
    <property type="entry name" value="Metallo-dep_Hydrolase"/>
</dbReference>
<keyword evidence="4" id="KW-1185">Reference proteome</keyword>
<comment type="caution">
    <text evidence="3">The sequence shown here is derived from an EMBL/GenBank/DDBJ whole genome shotgun (WGS) entry which is preliminary data.</text>
</comment>
<feature type="domain" description="Amidohydrolase-related" evidence="2">
    <location>
        <begin position="61"/>
        <end position="247"/>
    </location>
</feature>
<dbReference type="InterPro" id="IPR032466">
    <property type="entry name" value="Metal_Hydrolase"/>
</dbReference>